<sequence>MLFCGVDVLVSQHVRNDVNVPRLLIKHGAVCAPQFVRGHFFQRDGRRAVFFNQIFHGTHRQAGFLKRKEQRLFVAFGGLNGFPVFDIAKEGGGDFVGEIQNDLPAAFPGDFKTVDRKIEVVDIQSNELADADAGSQEQGQDRDVPELCFFMELSLPFGKRGAAVNRIQKLGNLVRFQPEQ</sequence>
<dbReference type="AlphaFoldDB" id="A0A645IWV0"/>
<evidence type="ECO:0000313" key="1">
    <source>
        <dbReference type="EMBL" id="MPN51663.1"/>
    </source>
</evidence>
<organism evidence="1">
    <name type="scientific">bioreactor metagenome</name>
    <dbReference type="NCBI Taxonomy" id="1076179"/>
    <lineage>
        <taxon>unclassified sequences</taxon>
        <taxon>metagenomes</taxon>
        <taxon>ecological metagenomes</taxon>
    </lineage>
</organism>
<comment type="caution">
    <text evidence="1">The sequence shown here is derived from an EMBL/GenBank/DDBJ whole genome shotgun (WGS) entry which is preliminary data.</text>
</comment>
<dbReference type="EMBL" id="VSSQ01117006">
    <property type="protein sequence ID" value="MPN51663.1"/>
    <property type="molecule type" value="Genomic_DNA"/>
</dbReference>
<protein>
    <submittedName>
        <fullName evidence="1">Uncharacterized protein</fullName>
    </submittedName>
</protein>
<name>A0A645IWV0_9ZZZZ</name>
<accession>A0A645IWV0</accession>
<proteinExistence type="predicted"/>
<reference evidence="1" key="1">
    <citation type="submission" date="2019-08" db="EMBL/GenBank/DDBJ databases">
        <authorList>
            <person name="Kucharzyk K."/>
            <person name="Murdoch R.W."/>
            <person name="Higgins S."/>
            <person name="Loffler F."/>
        </authorList>
    </citation>
    <scope>NUCLEOTIDE SEQUENCE</scope>
</reference>
<gene>
    <name evidence="1" type="ORF">SDC9_199312</name>
</gene>